<protein>
    <recommendedName>
        <fullName evidence="6">WAT1-related protein</fullName>
    </recommendedName>
</protein>
<evidence type="ECO:0000256" key="1">
    <source>
        <dbReference type="ARBA" id="ARBA00004141"/>
    </source>
</evidence>
<comment type="caution">
    <text evidence="8">The sequence shown here is derived from an EMBL/GenBank/DDBJ whole genome shotgun (WGS) entry which is preliminary data.</text>
</comment>
<keyword evidence="5 6" id="KW-0472">Membrane</keyword>
<evidence type="ECO:0000256" key="2">
    <source>
        <dbReference type="ARBA" id="ARBA00007635"/>
    </source>
</evidence>
<reference evidence="8 9" key="1">
    <citation type="journal article" date="2023" name="Plants (Basel)">
        <title>Bridging the Gap: Combining Genomics and Transcriptomics Approaches to Understand Stylosanthes scabra, an Orphan Legume from the Brazilian Caatinga.</title>
        <authorList>
            <person name="Ferreira-Neto J.R.C."/>
            <person name="da Silva M.D."/>
            <person name="Binneck E."/>
            <person name="de Melo N.F."/>
            <person name="da Silva R.H."/>
            <person name="de Melo A.L.T.M."/>
            <person name="Pandolfi V."/>
            <person name="Bustamante F.O."/>
            <person name="Brasileiro-Vidal A.C."/>
            <person name="Benko-Iseppon A.M."/>
        </authorList>
    </citation>
    <scope>NUCLEOTIDE SEQUENCE [LARGE SCALE GENOMIC DNA]</scope>
    <source>
        <tissue evidence="8">Leaves</tissue>
    </source>
</reference>
<feature type="transmembrane region" description="Helical" evidence="6">
    <location>
        <begin position="45"/>
        <end position="66"/>
    </location>
</feature>
<organism evidence="8 9">
    <name type="scientific">Stylosanthes scabra</name>
    <dbReference type="NCBI Taxonomy" id="79078"/>
    <lineage>
        <taxon>Eukaryota</taxon>
        <taxon>Viridiplantae</taxon>
        <taxon>Streptophyta</taxon>
        <taxon>Embryophyta</taxon>
        <taxon>Tracheophyta</taxon>
        <taxon>Spermatophyta</taxon>
        <taxon>Magnoliopsida</taxon>
        <taxon>eudicotyledons</taxon>
        <taxon>Gunneridae</taxon>
        <taxon>Pentapetalae</taxon>
        <taxon>rosids</taxon>
        <taxon>fabids</taxon>
        <taxon>Fabales</taxon>
        <taxon>Fabaceae</taxon>
        <taxon>Papilionoideae</taxon>
        <taxon>50 kb inversion clade</taxon>
        <taxon>dalbergioids sensu lato</taxon>
        <taxon>Dalbergieae</taxon>
        <taxon>Pterocarpus clade</taxon>
        <taxon>Stylosanthes</taxon>
    </lineage>
</organism>
<comment type="similarity">
    <text evidence="2 6">Belongs to the drug/metabolite transporter (DMT) superfamily. Plant drug/metabolite exporter (P-DME) (TC 2.A.7.4) family.</text>
</comment>
<dbReference type="Proteomes" id="UP001341840">
    <property type="component" value="Unassembled WGS sequence"/>
</dbReference>
<feature type="transmembrane region" description="Helical" evidence="6">
    <location>
        <begin position="108"/>
        <end position="128"/>
    </location>
</feature>
<evidence type="ECO:0000259" key="7">
    <source>
        <dbReference type="Pfam" id="PF00892"/>
    </source>
</evidence>
<feature type="transmembrane region" description="Helical" evidence="6">
    <location>
        <begin position="319"/>
        <end position="336"/>
    </location>
</feature>
<feature type="transmembrane region" description="Helical" evidence="6">
    <location>
        <begin position="230"/>
        <end position="251"/>
    </location>
</feature>
<evidence type="ECO:0000313" key="9">
    <source>
        <dbReference type="Proteomes" id="UP001341840"/>
    </source>
</evidence>
<dbReference type="InterPro" id="IPR000620">
    <property type="entry name" value="EamA_dom"/>
</dbReference>
<evidence type="ECO:0000256" key="6">
    <source>
        <dbReference type="RuleBase" id="RU363077"/>
    </source>
</evidence>
<keyword evidence="3 6" id="KW-0812">Transmembrane</keyword>
<dbReference type="EMBL" id="JASCZI010242276">
    <property type="protein sequence ID" value="MED6210439.1"/>
    <property type="molecule type" value="Genomic_DNA"/>
</dbReference>
<feature type="transmembrane region" description="Helical" evidence="6">
    <location>
        <begin position="263"/>
        <end position="282"/>
    </location>
</feature>
<feature type="domain" description="EamA" evidence="7">
    <location>
        <begin position="17"/>
        <end position="152"/>
    </location>
</feature>
<dbReference type="SUPFAM" id="SSF103481">
    <property type="entry name" value="Multidrug resistance efflux transporter EmrE"/>
    <property type="match status" value="2"/>
</dbReference>
<keyword evidence="4 6" id="KW-1133">Transmembrane helix</keyword>
<name>A0ABU6YJU1_9FABA</name>
<dbReference type="InterPro" id="IPR037185">
    <property type="entry name" value="EmrE-like"/>
</dbReference>
<gene>
    <name evidence="8" type="ORF">PIB30_064137</name>
</gene>
<sequence>MADNGSGSSVGGETWKAQLGMLIVPMLHGGYHVITKVVLNDGVNQVVYCVYRDLIALSILAPFAYFHDKQRRPPITKGLLISFFFVGLFGVVGNQLLFVIGLSFTNPAYASALEPTVPVFTFLFSAIMGIEKVSLLRYEGVAKVVGTIICVSGAILMVLYHGPAFIGNSETGMQHQHVSQNETGLLTDGLKYIGLDQFSLGVICIVGHCLSMGAYLATQAQVLKKYPTNISLTAYSYFFGVVLMVIITMFLSDGISDWSLKQSEILAVVYAGIVASALAYGLTTWCTKILGPMMIALFSSLQPACSTFLSLIFLGSPVYLGSILGGTFIICGLYIVTWGSYRERQRNIGDITDESCASDPLIQEKTVY</sequence>
<feature type="transmembrane region" description="Helical" evidence="6">
    <location>
        <begin position="78"/>
        <end position="102"/>
    </location>
</feature>
<accession>A0ABU6YJU1</accession>
<evidence type="ECO:0000313" key="8">
    <source>
        <dbReference type="EMBL" id="MED6210439.1"/>
    </source>
</evidence>
<feature type="domain" description="EamA" evidence="7">
    <location>
        <begin position="200"/>
        <end position="337"/>
    </location>
</feature>
<proteinExistence type="inferred from homology"/>
<evidence type="ECO:0000256" key="3">
    <source>
        <dbReference type="ARBA" id="ARBA00022692"/>
    </source>
</evidence>
<comment type="subcellular location">
    <subcellularLocation>
        <location evidence="1 6">Membrane</location>
        <topology evidence="1 6">Multi-pass membrane protein</topology>
    </subcellularLocation>
</comment>
<feature type="transmembrane region" description="Helical" evidence="6">
    <location>
        <begin position="294"/>
        <end position="313"/>
    </location>
</feature>
<evidence type="ECO:0000256" key="4">
    <source>
        <dbReference type="ARBA" id="ARBA00022989"/>
    </source>
</evidence>
<dbReference type="Pfam" id="PF00892">
    <property type="entry name" value="EamA"/>
    <property type="match status" value="2"/>
</dbReference>
<feature type="transmembrane region" description="Helical" evidence="6">
    <location>
        <begin position="140"/>
        <end position="160"/>
    </location>
</feature>
<feature type="transmembrane region" description="Helical" evidence="6">
    <location>
        <begin position="198"/>
        <end position="218"/>
    </location>
</feature>
<dbReference type="PANTHER" id="PTHR31218">
    <property type="entry name" value="WAT1-RELATED PROTEIN"/>
    <property type="match status" value="1"/>
</dbReference>
<evidence type="ECO:0000256" key="5">
    <source>
        <dbReference type="ARBA" id="ARBA00023136"/>
    </source>
</evidence>
<keyword evidence="9" id="KW-1185">Reference proteome</keyword>
<dbReference type="InterPro" id="IPR030184">
    <property type="entry name" value="WAT1-related"/>
</dbReference>